<protein>
    <submittedName>
        <fullName evidence="2">Uncharacterized protein</fullName>
    </submittedName>
</protein>
<gene>
    <name evidence="2" type="ORF">BDP27DRAFT_1372785</name>
</gene>
<sequence length="204" mass="23067">MPPIHILLTLVWLSTSFLITIASPMMIPVDVGTNEPARITLILENRQAFGRRTSPTPPPASEDPAEPIQVPIELCIAHQGTDYEHWMLIIDSTNGFHAQIPRLGNVGYLKAARFPFKLRTNQIVTGLGKAKFRTQDDMDDVFAKLGKIRMPQKAHELGGNCMDYIHMALDMLVEKGHILKVPSNFEMIYSKSYRKVRKLTWGEE</sequence>
<evidence type="ECO:0000313" key="3">
    <source>
        <dbReference type="Proteomes" id="UP000772434"/>
    </source>
</evidence>
<dbReference type="OrthoDB" id="3054873at2759"/>
<proteinExistence type="predicted"/>
<feature type="signal peptide" evidence="1">
    <location>
        <begin position="1"/>
        <end position="22"/>
    </location>
</feature>
<dbReference type="AlphaFoldDB" id="A0A9P5P7U9"/>
<feature type="chain" id="PRO_5040369094" evidence="1">
    <location>
        <begin position="23"/>
        <end position="204"/>
    </location>
</feature>
<comment type="caution">
    <text evidence="2">The sequence shown here is derived from an EMBL/GenBank/DDBJ whole genome shotgun (WGS) entry which is preliminary data.</text>
</comment>
<keyword evidence="3" id="KW-1185">Reference proteome</keyword>
<organism evidence="2 3">
    <name type="scientific">Rhodocollybia butyracea</name>
    <dbReference type="NCBI Taxonomy" id="206335"/>
    <lineage>
        <taxon>Eukaryota</taxon>
        <taxon>Fungi</taxon>
        <taxon>Dikarya</taxon>
        <taxon>Basidiomycota</taxon>
        <taxon>Agaricomycotina</taxon>
        <taxon>Agaricomycetes</taxon>
        <taxon>Agaricomycetidae</taxon>
        <taxon>Agaricales</taxon>
        <taxon>Marasmiineae</taxon>
        <taxon>Omphalotaceae</taxon>
        <taxon>Rhodocollybia</taxon>
    </lineage>
</organism>
<dbReference type="Proteomes" id="UP000772434">
    <property type="component" value="Unassembled WGS sequence"/>
</dbReference>
<keyword evidence="1" id="KW-0732">Signal</keyword>
<accession>A0A9P5P7U9</accession>
<evidence type="ECO:0000256" key="1">
    <source>
        <dbReference type="SAM" id="SignalP"/>
    </source>
</evidence>
<evidence type="ECO:0000313" key="2">
    <source>
        <dbReference type="EMBL" id="KAF9058331.1"/>
    </source>
</evidence>
<dbReference type="EMBL" id="JADNRY010000395">
    <property type="protein sequence ID" value="KAF9058331.1"/>
    <property type="molecule type" value="Genomic_DNA"/>
</dbReference>
<reference evidence="2" key="1">
    <citation type="submission" date="2020-11" db="EMBL/GenBank/DDBJ databases">
        <authorList>
            <consortium name="DOE Joint Genome Institute"/>
            <person name="Ahrendt S."/>
            <person name="Riley R."/>
            <person name="Andreopoulos W."/>
            <person name="Labutti K."/>
            <person name="Pangilinan J."/>
            <person name="Ruiz-Duenas F.J."/>
            <person name="Barrasa J.M."/>
            <person name="Sanchez-Garcia M."/>
            <person name="Camarero S."/>
            <person name="Miyauchi S."/>
            <person name="Serrano A."/>
            <person name="Linde D."/>
            <person name="Babiker R."/>
            <person name="Drula E."/>
            <person name="Ayuso-Fernandez I."/>
            <person name="Pacheco R."/>
            <person name="Padilla G."/>
            <person name="Ferreira P."/>
            <person name="Barriuso J."/>
            <person name="Kellner H."/>
            <person name="Castanera R."/>
            <person name="Alfaro M."/>
            <person name="Ramirez L."/>
            <person name="Pisabarro A.G."/>
            <person name="Kuo A."/>
            <person name="Tritt A."/>
            <person name="Lipzen A."/>
            <person name="He G."/>
            <person name="Yan M."/>
            <person name="Ng V."/>
            <person name="Cullen D."/>
            <person name="Martin F."/>
            <person name="Rosso M.-N."/>
            <person name="Henrissat B."/>
            <person name="Hibbett D."/>
            <person name="Martinez A.T."/>
            <person name="Grigoriev I.V."/>
        </authorList>
    </citation>
    <scope>NUCLEOTIDE SEQUENCE</scope>
    <source>
        <strain evidence="2">AH 40177</strain>
    </source>
</reference>
<name>A0A9P5P7U9_9AGAR</name>